<sequence length="160" mass="17896">VRYPTPPPTTSEPDPEPEPQLLEPPEEPKTLSISDIINDGELDLSKNVEIAELDEGELCTEKSAEELLNIKQEGSEIGEEGEDGSQDFDITEKLKEMGEISVKPLKKEDEDDETSKDEEEKKTENEDEKKALNTSAINVRRNIREVMDEKNLDASTLAAQ</sequence>
<dbReference type="OrthoDB" id="2020972at2759"/>
<evidence type="ECO:0000313" key="2">
    <source>
        <dbReference type="EMBL" id="JAT83629.1"/>
    </source>
</evidence>
<feature type="region of interest" description="Disordered" evidence="1">
    <location>
        <begin position="64"/>
        <end position="133"/>
    </location>
</feature>
<gene>
    <name evidence="2" type="ORF">g.773</name>
</gene>
<feature type="compositionally biased region" description="Pro residues" evidence="1">
    <location>
        <begin position="1"/>
        <end position="10"/>
    </location>
</feature>
<feature type="region of interest" description="Disordered" evidence="1">
    <location>
        <begin position="1"/>
        <end position="31"/>
    </location>
</feature>
<proteinExistence type="predicted"/>
<feature type="non-terminal residue" evidence="2">
    <location>
        <position position="160"/>
    </location>
</feature>
<dbReference type="AlphaFoldDB" id="A0A1E1W9L2"/>
<dbReference type="EMBL" id="GDQN01007425">
    <property type="protein sequence ID" value="JAT83629.1"/>
    <property type="molecule type" value="Transcribed_RNA"/>
</dbReference>
<name>A0A1E1W9L2_PECGO</name>
<feature type="compositionally biased region" description="Basic and acidic residues" evidence="1">
    <location>
        <begin position="118"/>
        <end position="131"/>
    </location>
</feature>
<feature type="compositionally biased region" description="Acidic residues" evidence="1">
    <location>
        <begin position="76"/>
        <end position="86"/>
    </location>
</feature>
<feature type="non-terminal residue" evidence="2">
    <location>
        <position position="1"/>
    </location>
</feature>
<accession>A0A1E1W9L2</accession>
<organism evidence="2">
    <name type="scientific">Pectinophora gossypiella</name>
    <name type="common">Cotton pink bollworm</name>
    <name type="synonym">Depressaria gossypiella</name>
    <dbReference type="NCBI Taxonomy" id="13191"/>
    <lineage>
        <taxon>Eukaryota</taxon>
        <taxon>Metazoa</taxon>
        <taxon>Ecdysozoa</taxon>
        <taxon>Arthropoda</taxon>
        <taxon>Hexapoda</taxon>
        <taxon>Insecta</taxon>
        <taxon>Pterygota</taxon>
        <taxon>Neoptera</taxon>
        <taxon>Endopterygota</taxon>
        <taxon>Lepidoptera</taxon>
        <taxon>Glossata</taxon>
        <taxon>Ditrysia</taxon>
        <taxon>Gelechioidea</taxon>
        <taxon>Gelechiidae</taxon>
        <taxon>Apatetrinae</taxon>
        <taxon>Pectinophora</taxon>
    </lineage>
</organism>
<protein>
    <submittedName>
        <fullName evidence="2">Uncharacterized protein</fullName>
    </submittedName>
</protein>
<evidence type="ECO:0000256" key="1">
    <source>
        <dbReference type="SAM" id="MobiDB-lite"/>
    </source>
</evidence>
<reference evidence="2" key="1">
    <citation type="submission" date="2015-09" db="EMBL/GenBank/DDBJ databases">
        <title>De novo assembly of Pectinophora gossypiella (Pink Bollworm) gut transcriptome.</title>
        <authorList>
            <person name="Tassone E.E."/>
        </authorList>
    </citation>
    <scope>NUCLEOTIDE SEQUENCE</scope>
</reference>